<gene>
    <name evidence="1" type="ORF">QBC47DRAFT_111796</name>
</gene>
<accession>A0AAJ0BPE4</accession>
<dbReference type="Proteomes" id="UP001239445">
    <property type="component" value="Unassembled WGS sequence"/>
</dbReference>
<proteinExistence type="predicted"/>
<protein>
    <submittedName>
        <fullName evidence="1">Uncharacterized protein</fullName>
    </submittedName>
</protein>
<keyword evidence="2" id="KW-1185">Reference proteome</keyword>
<dbReference type="EMBL" id="MU839828">
    <property type="protein sequence ID" value="KAK1759606.1"/>
    <property type="molecule type" value="Genomic_DNA"/>
</dbReference>
<sequence>MEVTYTPKMDTYVSGEAHPLSSRVHPCRIVQGMVVSMQNSSTYLFQQLVSTRYEAPKDHDACPQHAILSCIRHFRTLQKEAFSSLCTSLRELRDLDAKPKWQYDLETTRRAIANAMASLNTLGGSLNAVVDLFEKHVGRAGPVESRWLLIRRLKRFLKGRFAVVAIDSPLVEELKGKMRVELDRLNRISPILASHIRIRDPNNRDELQKACDTAKSPLEQICMIDKLHLQDVNSPTRRDEKLYVVRKLYFGVYFSIVEHIKKLEALINNEYSKRGDDILNVRGRLGRFGPRVRGVAMCCCEQHMDEEEKEEKFQMAKVEEYRVMASKETYHDQYERLVEVNEKVPRVLAQRDWDRKSFNSDVMWGPKMETYSLL</sequence>
<name>A0AAJ0BPE4_9PEZI</name>
<evidence type="ECO:0000313" key="1">
    <source>
        <dbReference type="EMBL" id="KAK1759606.1"/>
    </source>
</evidence>
<dbReference type="AlphaFoldDB" id="A0AAJ0BPE4"/>
<reference evidence="1" key="1">
    <citation type="submission" date="2023-06" db="EMBL/GenBank/DDBJ databases">
        <title>Genome-scale phylogeny and comparative genomics of the fungal order Sordariales.</title>
        <authorList>
            <consortium name="Lawrence Berkeley National Laboratory"/>
            <person name="Hensen N."/>
            <person name="Bonometti L."/>
            <person name="Westerberg I."/>
            <person name="Brannstrom I.O."/>
            <person name="Guillou S."/>
            <person name="Cros-Aarteil S."/>
            <person name="Calhoun S."/>
            <person name="Haridas S."/>
            <person name="Kuo A."/>
            <person name="Mondo S."/>
            <person name="Pangilinan J."/>
            <person name="Riley R."/>
            <person name="Labutti K."/>
            <person name="Andreopoulos B."/>
            <person name="Lipzen A."/>
            <person name="Chen C."/>
            <person name="Yanf M."/>
            <person name="Daum C."/>
            <person name="Ng V."/>
            <person name="Clum A."/>
            <person name="Steindorff A."/>
            <person name="Ohm R."/>
            <person name="Martin F."/>
            <person name="Silar P."/>
            <person name="Natvig D."/>
            <person name="Lalanne C."/>
            <person name="Gautier V."/>
            <person name="Ament-Velasquez S.L."/>
            <person name="Kruys A."/>
            <person name="Hutchinson M.I."/>
            <person name="Powell A.J."/>
            <person name="Barry K."/>
            <person name="Miller A.N."/>
            <person name="Grigoriev I.V."/>
            <person name="Debuchy R."/>
            <person name="Gladieux P."/>
            <person name="Thoren M.H."/>
            <person name="Johannesson H."/>
        </authorList>
    </citation>
    <scope>NUCLEOTIDE SEQUENCE</scope>
    <source>
        <strain evidence="1">PSN4</strain>
    </source>
</reference>
<comment type="caution">
    <text evidence="1">The sequence shown here is derived from an EMBL/GenBank/DDBJ whole genome shotgun (WGS) entry which is preliminary data.</text>
</comment>
<evidence type="ECO:0000313" key="2">
    <source>
        <dbReference type="Proteomes" id="UP001239445"/>
    </source>
</evidence>
<organism evidence="1 2">
    <name type="scientific">Echria macrotheca</name>
    <dbReference type="NCBI Taxonomy" id="438768"/>
    <lineage>
        <taxon>Eukaryota</taxon>
        <taxon>Fungi</taxon>
        <taxon>Dikarya</taxon>
        <taxon>Ascomycota</taxon>
        <taxon>Pezizomycotina</taxon>
        <taxon>Sordariomycetes</taxon>
        <taxon>Sordariomycetidae</taxon>
        <taxon>Sordariales</taxon>
        <taxon>Schizotheciaceae</taxon>
        <taxon>Echria</taxon>
    </lineage>
</organism>